<dbReference type="InterPro" id="IPR050373">
    <property type="entry name" value="Fibrinogen_C-term_domain"/>
</dbReference>
<name>A0A6P5A1Q2_BRABE</name>
<dbReference type="FunFam" id="3.90.215.10:FF:000001">
    <property type="entry name" value="Tenascin isoform 1"/>
    <property type="match status" value="1"/>
</dbReference>
<keyword evidence="3" id="KW-0812">Transmembrane</keyword>
<feature type="domain" description="Fibrinogen C-terminal" evidence="4">
    <location>
        <begin position="117"/>
        <end position="339"/>
    </location>
</feature>
<dbReference type="InterPro" id="IPR014716">
    <property type="entry name" value="Fibrinogen_a/b/g_C_1"/>
</dbReference>
<gene>
    <name evidence="6" type="primary">LOC109487638</name>
</gene>
<dbReference type="Pfam" id="PF00147">
    <property type="entry name" value="Fibrinogen_C"/>
    <property type="match status" value="1"/>
</dbReference>
<feature type="region of interest" description="Disordered" evidence="2">
    <location>
        <begin position="1"/>
        <end position="26"/>
    </location>
</feature>
<proteinExistence type="predicted"/>
<dbReference type="PANTHER" id="PTHR19143">
    <property type="entry name" value="FIBRINOGEN/TENASCIN/ANGIOPOEITIN"/>
    <property type="match status" value="1"/>
</dbReference>
<dbReference type="SMART" id="SM00186">
    <property type="entry name" value="FBG"/>
    <property type="match status" value="1"/>
</dbReference>
<feature type="transmembrane region" description="Helical" evidence="3">
    <location>
        <begin position="34"/>
        <end position="53"/>
    </location>
</feature>
<feature type="region of interest" description="Disordered" evidence="2">
    <location>
        <begin position="76"/>
        <end position="102"/>
    </location>
</feature>
<sequence>MSEGQETSQTGDTGATNDKTTSKKTSCSGWCKKFWLIVGGLVFLVMAVALPLMTGTDFCLAHLRCSDHERPTLSWRASGVGTLSPGVGTSPRGAETTAAPRRAQVTPPATLITTAGPYGDAREPDCAAYKAAGYTTSGVYKLGSPLSGVTVYCDMDTDGQGGWTVIQRRLDGSVPFTKNWEEYKHGFGNKNGEYWLGNENIHRLTNRKNYRLRIELMDWDRETRYAEYNTFRVAGESDRYRLTISGYSGDAGDSMTNYYPNNGQMFSTVDRDNDAWEHGQCSQLNGQAGWWFENCSHSFLNGRYLGNCGNSCEAFEGVAWKTWKGKNYSLKSVSMKIRP</sequence>
<dbReference type="InterPro" id="IPR036056">
    <property type="entry name" value="Fibrinogen-like_C"/>
</dbReference>
<dbReference type="NCBIfam" id="NF040941">
    <property type="entry name" value="GGGWT_bact"/>
    <property type="match status" value="1"/>
</dbReference>
<dbReference type="CDD" id="cd00087">
    <property type="entry name" value="FReD"/>
    <property type="match status" value="1"/>
</dbReference>
<dbReference type="Gene3D" id="3.90.215.10">
    <property type="entry name" value="Gamma Fibrinogen, chain A, domain 1"/>
    <property type="match status" value="1"/>
</dbReference>
<keyword evidence="5" id="KW-1185">Reference proteome</keyword>
<dbReference type="GeneID" id="109487638"/>
<dbReference type="PROSITE" id="PS51406">
    <property type="entry name" value="FIBRINOGEN_C_2"/>
    <property type="match status" value="1"/>
</dbReference>
<evidence type="ECO:0000313" key="6">
    <source>
        <dbReference type="RefSeq" id="XP_019647205.1"/>
    </source>
</evidence>
<reference evidence="6" key="1">
    <citation type="submission" date="2025-08" db="UniProtKB">
        <authorList>
            <consortium name="RefSeq"/>
        </authorList>
    </citation>
    <scope>IDENTIFICATION</scope>
    <source>
        <tissue evidence="6">Gonad</tissue>
    </source>
</reference>
<evidence type="ECO:0000259" key="4">
    <source>
        <dbReference type="PROSITE" id="PS51406"/>
    </source>
</evidence>
<keyword evidence="3" id="KW-0472">Membrane</keyword>
<dbReference type="KEGG" id="bbel:109487638"/>
<accession>A0A6P5A1Q2</accession>
<dbReference type="PROSITE" id="PS00514">
    <property type="entry name" value="FIBRINOGEN_C_1"/>
    <property type="match status" value="1"/>
</dbReference>
<evidence type="ECO:0000256" key="3">
    <source>
        <dbReference type="SAM" id="Phobius"/>
    </source>
</evidence>
<evidence type="ECO:0000256" key="2">
    <source>
        <dbReference type="SAM" id="MobiDB-lite"/>
    </source>
</evidence>
<dbReference type="Proteomes" id="UP000515135">
    <property type="component" value="Unplaced"/>
</dbReference>
<dbReference type="OrthoDB" id="6145874at2759"/>
<dbReference type="AlphaFoldDB" id="A0A6P5A1Q2"/>
<protein>
    <submittedName>
        <fullName evidence="6">Fibrinogen-like protein 1</fullName>
    </submittedName>
</protein>
<dbReference type="SUPFAM" id="SSF56496">
    <property type="entry name" value="Fibrinogen C-terminal domain-like"/>
    <property type="match status" value="1"/>
</dbReference>
<organism evidence="5 6">
    <name type="scientific">Branchiostoma belcheri</name>
    <name type="common">Amphioxus</name>
    <dbReference type="NCBI Taxonomy" id="7741"/>
    <lineage>
        <taxon>Eukaryota</taxon>
        <taxon>Metazoa</taxon>
        <taxon>Chordata</taxon>
        <taxon>Cephalochordata</taxon>
        <taxon>Leptocardii</taxon>
        <taxon>Amphioxiformes</taxon>
        <taxon>Branchiostomatidae</taxon>
        <taxon>Branchiostoma</taxon>
    </lineage>
</organism>
<evidence type="ECO:0000256" key="1">
    <source>
        <dbReference type="ARBA" id="ARBA00023157"/>
    </source>
</evidence>
<dbReference type="PANTHER" id="PTHR19143:SF458">
    <property type="entry name" value="FIBRINOGEN C-TERMINAL DOMAIN-CONTAINING PROTEIN-RELATED"/>
    <property type="match status" value="1"/>
</dbReference>
<keyword evidence="1" id="KW-1015">Disulfide bond</keyword>
<dbReference type="InterPro" id="IPR002181">
    <property type="entry name" value="Fibrinogen_a/b/g_C_dom"/>
</dbReference>
<dbReference type="InterPro" id="IPR020837">
    <property type="entry name" value="Fibrinogen_CS"/>
</dbReference>
<dbReference type="RefSeq" id="XP_019647205.1">
    <property type="nucleotide sequence ID" value="XM_019791646.1"/>
</dbReference>
<dbReference type="GO" id="GO:0005615">
    <property type="term" value="C:extracellular space"/>
    <property type="evidence" value="ECO:0007669"/>
    <property type="project" value="TreeGrafter"/>
</dbReference>
<evidence type="ECO:0000313" key="5">
    <source>
        <dbReference type="Proteomes" id="UP000515135"/>
    </source>
</evidence>
<keyword evidence="3" id="KW-1133">Transmembrane helix</keyword>